<evidence type="ECO:0000256" key="6">
    <source>
        <dbReference type="ARBA" id="ARBA00022679"/>
    </source>
</evidence>
<evidence type="ECO:0000313" key="14">
    <source>
        <dbReference type="Proteomes" id="UP001199642"/>
    </source>
</evidence>
<dbReference type="SFLD" id="SFLDG01062">
    <property type="entry name" value="methyltransferase_(Class_A)"/>
    <property type="match status" value="1"/>
</dbReference>
<evidence type="ECO:0000256" key="10">
    <source>
        <dbReference type="ARBA" id="ARBA00023014"/>
    </source>
</evidence>
<evidence type="ECO:0000313" key="13">
    <source>
        <dbReference type="EMBL" id="UGS27419.1"/>
    </source>
</evidence>
<dbReference type="SFLD" id="SFLDF00275">
    <property type="entry name" value="adenosine_C2_methyltransferase"/>
    <property type="match status" value="1"/>
</dbReference>
<sequence length="376" mass="41035">MGLSLTTRSRWMRIRDHLAQSGEPSFRFAQLITAWKGSTAETFADVHALPLRLRQELTETFGALLHPLRVLDRQRDEQVEKVLFASESGARIETVVSHYRDGWDSMCISSQAGCGLGCTFCATGAVGLIRNLSADEMVAQVMHPWWTRAELPRPASVAFMGMGEALANPHLFDALTLLTDSAYAGMSARRITVSTVGFAPNLERLVTEHPQLTITLSVHSAYPEQREGIIPLERRFPLAQNLDILDRHVALSRRKVYLAYLLIAGVNDSDDHARALVELVSARARPELFHVSVIRYNEAAGAAPEYRAPSSRDVDAFVETLTAHGVHATRRRQLGSRIDAACGQLHARYLAPGGRGTGGGAASSPVIPLAVGRGNG</sequence>
<dbReference type="InterPro" id="IPR004383">
    <property type="entry name" value="rRNA_lsu_MTrfase_RlmN/Cfr"/>
</dbReference>
<name>A0ABY3RTY9_9MICO</name>
<organism evidence="13 14">
    <name type="scientific">Microbacterium resistens</name>
    <dbReference type="NCBI Taxonomy" id="156977"/>
    <lineage>
        <taxon>Bacteria</taxon>
        <taxon>Bacillati</taxon>
        <taxon>Actinomycetota</taxon>
        <taxon>Actinomycetes</taxon>
        <taxon>Micrococcales</taxon>
        <taxon>Microbacteriaceae</taxon>
        <taxon>Microbacterium</taxon>
    </lineage>
</organism>
<dbReference type="Pfam" id="PF04055">
    <property type="entry name" value="Radical_SAM"/>
    <property type="match status" value="1"/>
</dbReference>
<dbReference type="PANTHER" id="PTHR30544">
    <property type="entry name" value="23S RRNA METHYLTRANSFERASE"/>
    <property type="match status" value="1"/>
</dbReference>
<dbReference type="InterPro" id="IPR013785">
    <property type="entry name" value="Aldolase_TIM"/>
</dbReference>
<evidence type="ECO:0000256" key="3">
    <source>
        <dbReference type="ARBA" id="ARBA00022485"/>
    </source>
</evidence>
<evidence type="ECO:0000256" key="4">
    <source>
        <dbReference type="ARBA" id="ARBA00022490"/>
    </source>
</evidence>
<evidence type="ECO:0000256" key="11">
    <source>
        <dbReference type="SAM" id="MobiDB-lite"/>
    </source>
</evidence>
<evidence type="ECO:0000256" key="1">
    <source>
        <dbReference type="ARBA" id="ARBA00001966"/>
    </source>
</evidence>
<dbReference type="PANTHER" id="PTHR30544:SF5">
    <property type="entry name" value="RADICAL SAM CORE DOMAIN-CONTAINING PROTEIN"/>
    <property type="match status" value="1"/>
</dbReference>
<keyword evidence="8" id="KW-0479">Metal-binding</keyword>
<dbReference type="SUPFAM" id="SSF102114">
    <property type="entry name" value="Radical SAM enzymes"/>
    <property type="match status" value="1"/>
</dbReference>
<accession>A0ABY3RTY9</accession>
<dbReference type="Gene3D" id="3.20.20.70">
    <property type="entry name" value="Aldolase class I"/>
    <property type="match status" value="1"/>
</dbReference>
<dbReference type="CDD" id="cd01335">
    <property type="entry name" value="Radical_SAM"/>
    <property type="match status" value="1"/>
</dbReference>
<dbReference type="PIRSF" id="PIRSF006004">
    <property type="entry name" value="CHP00048"/>
    <property type="match status" value="1"/>
</dbReference>
<keyword evidence="14" id="KW-1185">Reference proteome</keyword>
<keyword evidence="6" id="KW-0808">Transferase</keyword>
<dbReference type="InterPro" id="IPR040072">
    <property type="entry name" value="Methyltransferase_A"/>
</dbReference>
<keyword evidence="10" id="KW-0411">Iron-sulfur</keyword>
<keyword evidence="4" id="KW-0963">Cytoplasm</keyword>
<feature type="region of interest" description="Disordered" evidence="11">
    <location>
        <begin position="356"/>
        <end position="376"/>
    </location>
</feature>
<keyword evidence="9" id="KW-0408">Iron</keyword>
<comment type="subcellular location">
    <subcellularLocation>
        <location evidence="2">Cytoplasm</location>
    </subcellularLocation>
</comment>
<evidence type="ECO:0000256" key="2">
    <source>
        <dbReference type="ARBA" id="ARBA00004496"/>
    </source>
</evidence>
<evidence type="ECO:0000256" key="8">
    <source>
        <dbReference type="ARBA" id="ARBA00022723"/>
    </source>
</evidence>
<evidence type="ECO:0000256" key="5">
    <source>
        <dbReference type="ARBA" id="ARBA00022603"/>
    </source>
</evidence>
<feature type="domain" description="Radical SAM core" evidence="12">
    <location>
        <begin position="100"/>
        <end position="337"/>
    </location>
</feature>
<keyword evidence="3" id="KW-0004">4Fe-4S</keyword>
<gene>
    <name evidence="13" type="ORF">K8F61_04250</name>
</gene>
<dbReference type="RefSeq" id="WP_231820788.1">
    <property type="nucleotide sequence ID" value="NZ_CP082781.1"/>
</dbReference>
<reference evidence="13 14" key="1">
    <citation type="submission" date="2023-01" db="EMBL/GenBank/DDBJ databases">
        <title>Characterization of estradiol degrading bacteria Microbacterium sp. MZT7 and reveal degrading genes through genome analysis.</title>
        <authorList>
            <person name="Hao P."/>
            <person name="Gao Y."/>
        </authorList>
    </citation>
    <scope>NUCLEOTIDE SEQUENCE [LARGE SCALE GENOMIC DNA]</scope>
    <source>
        <strain evidence="13 14">MZT7</strain>
    </source>
</reference>
<keyword evidence="7" id="KW-0949">S-adenosyl-L-methionine</keyword>
<evidence type="ECO:0000256" key="7">
    <source>
        <dbReference type="ARBA" id="ARBA00022691"/>
    </source>
</evidence>
<dbReference type="PROSITE" id="PS51918">
    <property type="entry name" value="RADICAL_SAM"/>
    <property type="match status" value="1"/>
</dbReference>
<dbReference type="SFLD" id="SFLDS00029">
    <property type="entry name" value="Radical_SAM"/>
    <property type="match status" value="1"/>
</dbReference>
<dbReference type="Proteomes" id="UP001199642">
    <property type="component" value="Chromosome"/>
</dbReference>
<keyword evidence="5" id="KW-0489">Methyltransferase</keyword>
<comment type="cofactor">
    <cofactor evidence="1">
        <name>[4Fe-4S] cluster</name>
        <dbReference type="ChEBI" id="CHEBI:49883"/>
    </cofactor>
</comment>
<proteinExistence type="predicted"/>
<dbReference type="InterPro" id="IPR007197">
    <property type="entry name" value="rSAM"/>
</dbReference>
<protein>
    <submittedName>
        <fullName evidence="13">Radical SAM protein</fullName>
    </submittedName>
</protein>
<dbReference type="EMBL" id="CP082781">
    <property type="protein sequence ID" value="UGS27419.1"/>
    <property type="molecule type" value="Genomic_DNA"/>
</dbReference>
<evidence type="ECO:0000256" key="9">
    <source>
        <dbReference type="ARBA" id="ARBA00023004"/>
    </source>
</evidence>
<evidence type="ECO:0000259" key="12">
    <source>
        <dbReference type="PROSITE" id="PS51918"/>
    </source>
</evidence>
<dbReference type="InterPro" id="IPR058240">
    <property type="entry name" value="rSAM_sf"/>
</dbReference>